<protein>
    <submittedName>
        <fullName evidence="2">Uncharacterized protein</fullName>
    </submittedName>
</protein>
<comment type="caution">
    <text evidence="2">The sequence shown here is derived from an EMBL/GenBank/DDBJ whole genome shotgun (WGS) entry which is preliminary data.</text>
</comment>
<gene>
    <name evidence="2" type="ORF">NLJ89_g8897</name>
</gene>
<feature type="region of interest" description="Disordered" evidence="1">
    <location>
        <begin position="168"/>
        <end position="221"/>
    </location>
</feature>
<reference evidence="2" key="1">
    <citation type="submission" date="2022-07" db="EMBL/GenBank/DDBJ databases">
        <title>Genome Sequence of Agrocybe chaxingu.</title>
        <authorList>
            <person name="Buettner E."/>
        </authorList>
    </citation>
    <scope>NUCLEOTIDE SEQUENCE</scope>
    <source>
        <strain evidence="2">MP-N11</strain>
    </source>
</reference>
<feature type="compositionally biased region" description="Basic residues" evidence="1">
    <location>
        <begin position="168"/>
        <end position="183"/>
    </location>
</feature>
<proteinExistence type="predicted"/>
<evidence type="ECO:0000313" key="2">
    <source>
        <dbReference type="EMBL" id="KAJ3502420.1"/>
    </source>
</evidence>
<name>A0A9W8JWR5_9AGAR</name>
<dbReference type="AlphaFoldDB" id="A0A9W8JWR5"/>
<dbReference type="Proteomes" id="UP001148786">
    <property type="component" value="Unassembled WGS sequence"/>
</dbReference>
<evidence type="ECO:0000313" key="3">
    <source>
        <dbReference type="Proteomes" id="UP001148786"/>
    </source>
</evidence>
<keyword evidence="3" id="KW-1185">Reference proteome</keyword>
<dbReference type="EMBL" id="JANKHO010001286">
    <property type="protein sequence ID" value="KAJ3502420.1"/>
    <property type="molecule type" value="Genomic_DNA"/>
</dbReference>
<accession>A0A9W8JWR5</accession>
<evidence type="ECO:0000256" key="1">
    <source>
        <dbReference type="SAM" id="MobiDB-lite"/>
    </source>
</evidence>
<organism evidence="2 3">
    <name type="scientific">Agrocybe chaxingu</name>
    <dbReference type="NCBI Taxonomy" id="84603"/>
    <lineage>
        <taxon>Eukaryota</taxon>
        <taxon>Fungi</taxon>
        <taxon>Dikarya</taxon>
        <taxon>Basidiomycota</taxon>
        <taxon>Agaricomycotina</taxon>
        <taxon>Agaricomycetes</taxon>
        <taxon>Agaricomycetidae</taxon>
        <taxon>Agaricales</taxon>
        <taxon>Agaricineae</taxon>
        <taxon>Strophariaceae</taxon>
        <taxon>Agrocybe</taxon>
    </lineage>
</organism>
<sequence length="221" mass="24716">MHFPTSAGHGVMGNGSFTPTTYPLGSFPTSDFTFSVPQPPCPSDHSVLLWPPAILLHPPRYIDHKKLTEYNPSFALDATYEQFPLRSCDATAATHKEKKSAIDGLQHLIVSVVDPHVVARTLFILRLALVLVLGLLIDAIRTTIHELDSRPGWTLLVPAVHYYTSVRRHREGHRQAPRHRRTAQSRESAVRGHHLPGAGLLGKRQDAQKRHIRGYNTAERN</sequence>